<dbReference type="AlphaFoldDB" id="V4HHA3"/>
<evidence type="ECO:0000256" key="1">
    <source>
        <dbReference type="SAM" id="MobiDB-lite"/>
    </source>
</evidence>
<comment type="caution">
    <text evidence="2">The sequence shown here is derived from an EMBL/GenBank/DDBJ whole genome shotgun (WGS) entry which is preliminary data.</text>
</comment>
<name>V4HHA3_9EURY</name>
<dbReference type="EMBL" id="ASGZ01000061">
    <property type="protein sequence ID" value="ESP87249.1"/>
    <property type="molecule type" value="Genomic_DNA"/>
</dbReference>
<gene>
    <name evidence="2" type="ORF">K933_15329</name>
</gene>
<dbReference type="Proteomes" id="UP000017840">
    <property type="component" value="Unassembled WGS sequence"/>
</dbReference>
<organism evidence="2 3">
    <name type="scientific">Candidatus Halobonum tyrrellensis G22</name>
    <dbReference type="NCBI Taxonomy" id="1324957"/>
    <lineage>
        <taxon>Archaea</taxon>
        <taxon>Methanobacteriati</taxon>
        <taxon>Methanobacteriota</taxon>
        <taxon>Stenosarchaea group</taxon>
        <taxon>Halobacteria</taxon>
        <taxon>Halobacteriales</taxon>
        <taxon>Haloferacaceae</taxon>
        <taxon>Candidatus Halobonum</taxon>
    </lineage>
</organism>
<feature type="region of interest" description="Disordered" evidence="1">
    <location>
        <begin position="1"/>
        <end position="34"/>
    </location>
</feature>
<sequence>MSSPNAPIRTRSPDSPTGETRDLSSPPPRDPARYAQTDHFRERLRQQGRYVSLAAAGDAIREGQLRWNTTDGWRFALVRDGVRYVVVVGDTETPSPVLVTGWTEIADWEAAVESDRWSDADVNTIQLRADLSTHKERQIPGRIRPRVVARAFEVGGHRVRTAPGEGFVACADCGGRYRSKRALCESHCEQ</sequence>
<protein>
    <submittedName>
        <fullName evidence="2">Uncharacterized protein</fullName>
    </submittedName>
</protein>
<evidence type="ECO:0000313" key="3">
    <source>
        <dbReference type="Proteomes" id="UP000017840"/>
    </source>
</evidence>
<reference evidence="2 3" key="1">
    <citation type="journal article" date="2013" name="Genome Announc.">
        <title>Draft Genome Sequence of 'Candidatus Halobonum tyrrellensis' Strain G22, Isolated from the Hypersaline Waters of Lake Tyrrell, Australia.</title>
        <authorList>
            <person name="Ugalde J.A."/>
            <person name="Narasingarao P."/>
            <person name="Kuo S."/>
            <person name="Podell S."/>
            <person name="Allen E.E."/>
        </authorList>
    </citation>
    <scope>NUCLEOTIDE SEQUENCE [LARGE SCALE GENOMIC DNA]</scope>
    <source>
        <strain evidence="2 3">G22</strain>
    </source>
</reference>
<accession>V4HHA3</accession>
<proteinExistence type="predicted"/>
<keyword evidence="3" id="KW-1185">Reference proteome</keyword>
<evidence type="ECO:0000313" key="2">
    <source>
        <dbReference type="EMBL" id="ESP87249.1"/>
    </source>
</evidence>
<dbReference type="eggNOG" id="arCOG13027">
    <property type="taxonomic scope" value="Archaea"/>
</dbReference>